<sequence length="592" mass="65420">MARISFPRDPRIRPSIPTEPLTPQEWASFDTAIGKSQGAQTPEHLRFHNPAWNLSLLRSVAQKRWEEQGGEGELEEPGPIDTSALTDGGDADMAAETDTTLEVEGSLTEIEVSNILQEGRPARKKPKLDYSGMFMPPLEDSDEDTRKRRRRDSLETDSGGNTSNRPLLGSGDTPIAASPRKYKKRGRPARKFRESPELEFEISHSSLVNETSGGTVPRGMGRTMGLDKETQRERRKLLLSAGGKVHDVTMAKLLQGARNGAPNPSPTNGLKLPREPNPETSGYKQRVSMVSTSLYSSNAQGATTTIRRRVKVKKSSLEDDSPVDEIPPSLTVPSSLVIPPPSLVPQAVNSSPTSSEYESVSSNNDFTFPAGQLRLSDLPRHVAATIPKPLEYFSRRDHVAPLIGGNLRAVVATTTPRPEAPIQTKGYIGIQPAWNPHAPRKAGQNGSMMQLSNTSTDAVSKTQKDFPLFVARGSNQWEYCGQYIVAEVARLSAFENWMHLSTAGSKLLKHWGEEILQRRFEWAKALFMQNCGWTEEKWNKATVEELMEPILGGRVPMHWVHLQCVGFDLGFYDALLRQKVKCGLAASEKIIL</sequence>
<evidence type="ECO:0000313" key="3">
    <source>
        <dbReference type="EMBL" id="KAK6329643.1"/>
    </source>
</evidence>
<protein>
    <recommendedName>
        <fullName evidence="2">DUF6697 domain-containing protein</fullName>
    </recommendedName>
</protein>
<feature type="region of interest" description="Disordered" evidence="1">
    <location>
        <begin position="112"/>
        <end position="231"/>
    </location>
</feature>
<evidence type="ECO:0000259" key="2">
    <source>
        <dbReference type="Pfam" id="PF20411"/>
    </source>
</evidence>
<accession>A0AAV9TW84</accession>
<gene>
    <name evidence="3" type="ORF">TWF730_006190</name>
</gene>
<name>A0AAV9TW84_9PEZI</name>
<feature type="region of interest" description="Disordered" evidence="1">
    <location>
        <begin position="1"/>
        <end position="25"/>
    </location>
</feature>
<dbReference type="AlphaFoldDB" id="A0AAV9TW84"/>
<feature type="region of interest" description="Disordered" evidence="1">
    <location>
        <begin position="64"/>
        <end position="91"/>
    </location>
</feature>
<feature type="compositionally biased region" description="Low complexity" evidence="1">
    <location>
        <begin position="326"/>
        <end position="337"/>
    </location>
</feature>
<reference evidence="3 4" key="1">
    <citation type="submission" date="2019-10" db="EMBL/GenBank/DDBJ databases">
        <authorList>
            <person name="Palmer J.M."/>
        </authorList>
    </citation>
    <scope>NUCLEOTIDE SEQUENCE [LARGE SCALE GENOMIC DNA]</scope>
    <source>
        <strain evidence="3 4">TWF730</strain>
    </source>
</reference>
<evidence type="ECO:0000256" key="1">
    <source>
        <dbReference type="SAM" id="MobiDB-lite"/>
    </source>
</evidence>
<feature type="compositionally biased region" description="Polar residues" evidence="1">
    <location>
        <begin position="203"/>
        <end position="214"/>
    </location>
</feature>
<dbReference type="Pfam" id="PF20411">
    <property type="entry name" value="DUF6697"/>
    <property type="match status" value="1"/>
</dbReference>
<organism evidence="3 4">
    <name type="scientific">Orbilia blumenaviensis</name>
    <dbReference type="NCBI Taxonomy" id="1796055"/>
    <lineage>
        <taxon>Eukaryota</taxon>
        <taxon>Fungi</taxon>
        <taxon>Dikarya</taxon>
        <taxon>Ascomycota</taxon>
        <taxon>Pezizomycotina</taxon>
        <taxon>Orbiliomycetes</taxon>
        <taxon>Orbiliales</taxon>
        <taxon>Orbiliaceae</taxon>
        <taxon>Orbilia</taxon>
    </lineage>
</organism>
<keyword evidence="4" id="KW-1185">Reference proteome</keyword>
<feature type="compositionally biased region" description="Acidic residues" evidence="1">
    <location>
        <begin position="68"/>
        <end position="78"/>
    </location>
</feature>
<feature type="compositionally biased region" description="Low complexity" evidence="1">
    <location>
        <begin position="344"/>
        <end position="362"/>
    </location>
</feature>
<feature type="region of interest" description="Disordered" evidence="1">
    <location>
        <begin position="255"/>
        <end position="284"/>
    </location>
</feature>
<feature type="compositionally biased region" description="Basic and acidic residues" evidence="1">
    <location>
        <begin position="1"/>
        <end position="12"/>
    </location>
</feature>
<evidence type="ECO:0000313" key="4">
    <source>
        <dbReference type="Proteomes" id="UP001373714"/>
    </source>
</evidence>
<feature type="compositionally biased region" description="Polar residues" evidence="1">
    <location>
        <begin position="156"/>
        <end position="165"/>
    </location>
</feature>
<dbReference type="EMBL" id="JAVHNS010000022">
    <property type="protein sequence ID" value="KAK6329643.1"/>
    <property type="molecule type" value="Genomic_DNA"/>
</dbReference>
<dbReference type="Proteomes" id="UP001373714">
    <property type="component" value="Unassembled WGS sequence"/>
</dbReference>
<dbReference type="InterPro" id="IPR046520">
    <property type="entry name" value="DUF6697"/>
</dbReference>
<feature type="domain" description="DUF6697" evidence="2">
    <location>
        <begin position="393"/>
        <end position="577"/>
    </location>
</feature>
<feature type="compositionally biased region" description="Basic residues" evidence="1">
    <location>
        <begin position="180"/>
        <end position="190"/>
    </location>
</feature>
<feature type="region of interest" description="Disordered" evidence="1">
    <location>
        <begin position="312"/>
        <end position="362"/>
    </location>
</feature>
<comment type="caution">
    <text evidence="3">The sequence shown here is derived from an EMBL/GenBank/DDBJ whole genome shotgun (WGS) entry which is preliminary data.</text>
</comment>
<proteinExistence type="predicted"/>